<dbReference type="SUPFAM" id="SSF46689">
    <property type="entry name" value="Homeodomain-like"/>
    <property type="match status" value="1"/>
</dbReference>
<dbReference type="CDD" id="cd05013">
    <property type="entry name" value="SIS_RpiR"/>
    <property type="match status" value="1"/>
</dbReference>
<feature type="domain" description="HTH rpiR-type" evidence="5">
    <location>
        <begin position="10"/>
        <end position="86"/>
    </location>
</feature>
<evidence type="ECO:0000313" key="8">
    <source>
        <dbReference type="Proteomes" id="UP000433577"/>
    </source>
</evidence>
<dbReference type="GO" id="GO:0003677">
    <property type="term" value="F:DNA binding"/>
    <property type="evidence" value="ECO:0007669"/>
    <property type="project" value="UniProtKB-KW"/>
</dbReference>
<keyword evidence="8" id="KW-1185">Reference proteome</keyword>
<dbReference type="PROSITE" id="PS51464">
    <property type="entry name" value="SIS"/>
    <property type="match status" value="1"/>
</dbReference>
<dbReference type="InterPro" id="IPR035472">
    <property type="entry name" value="RpiR-like_SIS"/>
</dbReference>
<evidence type="ECO:0000256" key="1">
    <source>
        <dbReference type="ARBA" id="ARBA00023015"/>
    </source>
</evidence>
<accession>A0A7Z2GEX4</accession>
<dbReference type="InterPro" id="IPR046348">
    <property type="entry name" value="SIS_dom_sf"/>
</dbReference>
<dbReference type="InterPro" id="IPR036388">
    <property type="entry name" value="WH-like_DNA-bd_sf"/>
</dbReference>
<dbReference type="KEGG" id="pacs:FAZ98_01665"/>
<dbReference type="InterPro" id="IPR009057">
    <property type="entry name" value="Homeodomain-like_sf"/>
</dbReference>
<evidence type="ECO:0000256" key="4">
    <source>
        <dbReference type="ARBA" id="ARBA00023163"/>
    </source>
</evidence>
<evidence type="ECO:0000256" key="2">
    <source>
        <dbReference type="ARBA" id="ARBA00023125"/>
    </source>
</evidence>
<dbReference type="Pfam" id="PF01380">
    <property type="entry name" value="SIS"/>
    <property type="match status" value="1"/>
</dbReference>
<dbReference type="InterPro" id="IPR000281">
    <property type="entry name" value="HTH_RpiR"/>
</dbReference>
<dbReference type="Gene3D" id="3.40.50.10490">
    <property type="entry name" value="Glucose-6-phosphate isomerase like protein, domain 1"/>
    <property type="match status" value="1"/>
</dbReference>
<organism evidence="7 8">
    <name type="scientific">Paraburkholderia acidisoli</name>
    <dbReference type="NCBI Taxonomy" id="2571748"/>
    <lineage>
        <taxon>Bacteria</taxon>
        <taxon>Pseudomonadati</taxon>
        <taxon>Pseudomonadota</taxon>
        <taxon>Betaproteobacteria</taxon>
        <taxon>Burkholderiales</taxon>
        <taxon>Burkholderiaceae</taxon>
        <taxon>Paraburkholderia</taxon>
    </lineage>
</organism>
<dbReference type="OrthoDB" id="8582409at2"/>
<dbReference type="GO" id="GO:0003700">
    <property type="term" value="F:DNA-binding transcription factor activity"/>
    <property type="evidence" value="ECO:0007669"/>
    <property type="project" value="InterPro"/>
</dbReference>
<evidence type="ECO:0000259" key="5">
    <source>
        <dbReference type="PROSITE" id="PS51071"/>
    </source>
</evidence>
<evidence type="ECO:0000256" key="3">
    <source>
        <dbReference type="ARBA" id="ARBA00023152"/>
    </source>
</evidence>
<keyword evidence="2" id="KW-0238">DNA-binding</keyword>
<dbReference type="AlphaFoldDB" id="A0A7Z2GEX4"/>
<dbReference type="Gene3D" id="1.10.10.10">
    <property type="entry name" value="Winged helix-like DNA-binding domain superfamily/Winged helix DNA-binding domain"/>
    <property type="match status" value="1"/>
</dbReference>
<feature type="domain" description="SIS" evidence="6">
    <location>
        <begin position="157"/>
        <end position="297"/>
    </location>
</feature>
<dbReference type="InterPro" id="IPR047640">
    <property type="entry name" value="RpiR-like"/>
</dbReference>
<reference evidence="7 8" key="1">
    <citation type="submission" date="2019-12" db="EMBL/GenBank/DDBJ databases">
        <title>Paraburkholderia acidiphila 7Q-K02 sp. nov and Paraburkholderia acidisoli DHF22 sp. nov., two strains isolated from forest soil.</title>
        <authorList>
            <person name="Gao Z."/>
            <person name="Qiu L."/>
        </authorList>
    </citation>
    <scope>NUCLEOTIDE SEQUENCE [LARGE SCALE GENOMIC DNA]</scope>
    <source>
        <strain evidence="7 8">DHF22</strain>
    </source>
</reference>
<dbReference type="Pfam" id="PF01418">
    <property type="entry name" value="HTH_6"/>
    <property type="match status" value="1"/>
</dbReference>
<dbReference type="PROSITE" id="PS51071">
    <property type="entry name" value="HTH_RPIR"/>
    <property type="match status" value="1"/>
</dbReference>
<sequence>MNLATDPARFDIVARIAQCVPGLRPAERDVAALILDDLAGAARASIGELARRAGVSVASVTRFAKAVGCADVRELKLRLAQAAAVGERFLRGTRAVDMSRDGAAGASGWHADALIDPQAEPHAVAQAEPLATRVYEEVHTALARNHELLRQAPFAEAAAALGAARMIYVFGMGGGSSALADELRFRLVRLGRPVASYQDSLLQRMVASTLAPDCVVVALSVTGRVPELLDACRIARDYGAKLVTITAPASPLAALADWLVPIVTSETDFIYKPSSSRYAMMMALDVLVTELALAQPETSRELLRRMKHTLDAHRGGGERQPLGD</sequence>
<keyword evidence="1" id="KW-0805">Transcription regulation</keyword>
<protein>
    <submittedName>
        <fullName evidence="7">SIS domain-containing protein</fullName>
    </submittedName>
</protein>
<dbReference type="GO" id="GO:0006096">
    <property type="term" value="P:glycolytic process"/>
    <property type="evidence" value="ECO:0007669"/>
    <property type="project" value="UniProtKB-KW"/>
</dbReference>
<dbReference type="Proteomes" id="UP000433577">
    <property type="component" value="Chromosome 1"/>
</dbReference>
<dbReference type="PANTHER" id="PTHR30514">
    <property type="entry name" value="GLUCOKINASE"/>
    <property type="match status" value="1"/>
</dbReference>
<dbReference type="EMBL" id="CP046913">
    <property type="protein sequence ID" value="QGZ60542.1"/>
    <property type="molecule type" value="Genomic_DNA"/>
</dbReference>
<evidence type="ECO:0000259" key="6">
    <source>
        <dbReference type="PROSITE" id="PS51464"/>
    </source>
</evidence>
<keyword evidence="3" id="KW-0324">Glycolysis</keyword>
<dbReference type="SUPFAM" id="SSF53697">
    <property type="entry name" value="SIS domain"/>
    <property type="match status" value="1"/>
</dbReference>
<dbReference type="PANTHER" id="PTHR30514:SF1">
    <property type="entry name" value="HTH-TYPE TRANSCRIPTIONAL REGULATOR HEXR-RELATED"/>
    <property type="match status" value="1"/>
</dbReference>
<gene>
    <name evidence="7" type="ORF">FAZ98_01665</name>
</gene>
<dbReference type="RefSeq" id="WP_158948161.1">
    <property type="nucleotide sequence ID" value="NZ_CP046913.1"/>
</dbReference>
<keyword evidence="4" id="KW-0804">Transcription</keyword>
<evidence type="ECO:0000313" key="7">
    <source>
        <dbReference type="EMBL" id="QGZ60542.1"/>
    </source>
</evidence>
<dbReference type="InterPro" id="IPR001347">
    <property type="entry name" value="SIS_dom"/>
</dbReference>
<dbReference type="GO" id="GO:0097367">
    <property type="term" value="F:carbohydrate derivative binding"/>
    <property type="evidence" value="ECO:0007669"/>
    <property type="project" value="InterPro"/>
</dbReference>
<name>A0A7Z2GEX4_9BURK</name>
<proteinExistence type="predicted"/>